<reference evidence="1" key="1">
    <citation type="submission" date="2008-01" db="EMBL/GenBank/DDBJ databases">
        <title>Complete sequence of chromosome of Caulobacter sp. K31.</title>
        <authorList>
            <consortium name="US DOE Joint Genome Institute"/>
            <person name="Copeland A."/>
            <person name="Lucas S."/>
            <person name="Lapidus A."/>
            <person name="Barry K."/>
            <person name="Glavina del Rio T."/>
            <person name="Dalin E."/>
            <person name="Tice H."/>
            <person name="Pitluck S."/>
            <person name="Bruce D."/>
            <person name="Goodwin L."/>
            <person name="Thompson L.S."/>
            <person name="Brettin T."/>
            <person name="Detter J.C."/>
            <person name="Han C."/>
            <person name="Schmutz J."/>
            <person name="Larimer F."/>
            <person name="Land M."/>
            <person name="Hauser L."/>
            <person name="Kyrpides N."/>
            <person name="Kim E."/>
            <person name="Stephens C."/>
            <person name="Richardson P."/>
        </authorList>
    </citation>
    <scope>NUCLEOTIDE SEQUENCE [LARGE SCALE GENOMIC DNA]</scope>
    <source>
        <strain evidence="1">K31</strain>
    </source>
</reference>
<dbReference type="AlphaFoldDB" id="B0SVL7"/>
<sequence>MSDTPINLSEIAHACREAGYVVAEIDRGLEVSGAEDGGAFYLFPEGDWLQVRCQVLDNTDLDQARGLDALFETIARAQFRLIGCRFGFDVLTGLWLVADLYPGFEAEGLPAVLEQLAFVWGSLDEVLDAALKGTVVDEVTLDAAFELEPDGRPN</sequence>
<dbReference type="OrthoDB" id="7501586at2"/>
<protein>
    <recommendedName>
        <fullName evidence="2">YbjN domain-containing protein</fullName>
    </recommendedName>
</protein>
<accession>B0SVL7</accession>
<dbReference type="STRING" id="366602.Caul_0925"/>
<dbReference type="KEGG" id="cak:Caul_0925"/>
<proteinExistence type="predicted"/>
<gene>
    <name evidence="1" type="ordered locus">Caul_0925</name>
</gene>
<dbReference type="EMBL" id="CP000927">
    <property type="protein sequence ID" value="ABZ70056.1"/>
    <property type="molecule type" value="Genomic_DNA"/>
</dbReference>
<evidence type="ECO:0008006" key="2">
    <source>
        <dbReference type="Google" id="ProtNLM"/>
    </source>
</evidence>
<name>B0SVL7_CAUSK</name>
<dbReference type="eggNOG" id="ENOG502ZR9P">
    <property type="taxonomic scope" value="Bacteria"/>
</dbReference>
<evidence type="ECO:0000313" key="1">
    <source>
        <dbReference type="EMBL" id="ABZ70056.1"/>
    </source>
</evidence>
<dbReference type="HOGENOM" id="CLU_1701075_0_0_5"/>
<organism evidence="1">
    <name type="scientific">Caulobacter sp. (strain K31)</name>
    <dbReference type="NCBI Taxonomy" id="366602"/>
    <lineage>
        <taxon>Bacteria</taxon>
        <taxon>Pseudomonadati</taxon>
        <taxon>Pseudomonadota</taxon>
        <taxon>Alphaproteobacteria</taxon>
        <taxon>Caulobacterales</taxon>
        <taxon>Caulobacteraceae</taxon>
        <taxon>Caulobacter</taxon>
    </lineage>
</organism>